<dbReference type="CTD" id="100133941"/>
<proteinExistence type="predicted"/>
<keyword evidence="1" id="KW-0472">Membrane</keyword>
<dbReference type="GO" id="GO:0009897">
    <property type="term" value="C:external side of plasma membrane"/>
    <property type="evidence" value="ECO:0007669"/>
    <property type="project" value="TreeGrafter"/>
</dbReference>
<dbReference type="GO" id="GO:0007155">
    <property type="term" value="P:cell adhesion"/>
    <property type="evidence" value="ECO:0007669"/>
    <property type="project" value="InterPro"/>
</dbReference>
<dbReference type="GO" id="GO:0030296">
    <property type="term" value="F:protein tyrosine kinase activator activity"/>
    <property type="evidence" value="ECO:0007669"/>
    <property type="project" value="TreeGrafter"/>
</dbReference>
<evidence type="ECO:0000256" key="1">
    <source>
        <dbReference type="SAM" id="Phobius"/>
    </source>
</evidence>
<evidence type="ECO:0000313" key="3">
    <source>
        <dbReference type="RefSeq" id="XP_032040349.1"/>
    </source>
</evidence>
<dbReference type="GO" id="GO:0022407">
    <property type="term" value="P:regulation of cell-cell adhesion"/>
    <property type="evidence" value="ECO:0007669"/>
    <property type="project" value="TreeGrafter"/>
</dbReference>
<protein>
    <submittedName>
        <fullName evidence="3">Signal transducer CD24</fullName>
    </submittedName>
</protein>
<keyword evidence="2" id="KW-1185">Reference proteome</keyword>
<feature type="transmembrane region" description="Helical" evidence="1">
    <location>
        <begin position="51"/>
        <end position="74"/>
    </location>
</feature>
<dbReference type="GeneID" id="116487466"/>
<dbReference type="GO" id="GO:0001775">
    <property type="term" value="P:cell activation"/>
    <property type="evidence" value="ECO:0007669"/>
    <property type="project" value="TreeGrafter"/>
</dbReference>
<dbReference type="AlphaFoldDB" id="A0A6J3CQF2"/>
<dbReference type="InterPro" id="IPR028029">
    <property type="entry name" value="CD24"/>
</dbReference>
<dbReference type="InParanoid" id="A0A6J3CQF2"/>
<evidence type="ECO:0000313" key="2">
    <source>
        <dbReference type="Proteomes" id="UP000504639"/>
    </source>
</evidence>
<dbReference type="KEGG" id="aful:116487466"/>
<reference evidence="3" key="1">
    <citation type="submission" date="2025-08" db="UniProtKB">
        <authorList>
            <consortium name="RefSeq"/>
        </authorList>
    </citation>
    <scope>IDENTIFICATION</scope>
    <source>
        <tissue evidence="3">Lung</tissue>
    </source>
</reference>
<organism evidence="2 3">
    <name type="scientific">Aythya fuligula</name>
    <name type="common">Tufted duck</name>
    <name type="synonym">Anas fuligula</name>
    <dbReference type="NCBI Taxonomy" id="219594"/>
    <lineage>
        <taxon>Eukaryota</taxon>
        <taxon>Metazoa</taxon>
        <taxon>Chordata</taxon>
        <taxon>Craniata</taxon>
        <taxon>Vertebrata</taxon>
        <taxon>Euteleostomi</taxon>
        <taxon>Archelosauria</taxon>
        <taxon>Archosauria</taxon>
        <taxon>Dinosauria</taxon>
        <taxon>Saurischia</taxon>
        <taxon>Theropoda</taxon>
        <taxon>Coelurosauria</taxon>
        <taxon>Aves</taxon>
        <taxon>Neognathae</taxon>
        <taxon>Galloanserae</taxon>
        <taxon>Anseriformes</taxon>
        <taxon>Anatidae</taxon>
        <taxon>Aythyinae</taxon>
        <taxon>Aythya</taxon>
    </lineage>
</organism>
<dbReference type="Proteomes" id="UP000504639">
    <property type="component" value="Chromosome 3"/>
</dbReference>
<name>A0A6J3CQF2_AYTFU</name>
<dbReference type="RefSeq" id="XP_032040349.1">
    <property type="nucleotide sequence ID" value="XM_032184458.1"/>
</dbReference>
<dbReference type="GO" id="GO:0045121">
    <property type="term" value="C:membrane raft"/>
    <property type="evidence" value="ECO:0007669"/>
    <property type="project" value="TreeGrafter"/>
</dbReference>
<sequence>MKDASKKLVSFDFVAGALMLPQGRARLSGAAGSLAATRGGRKRCGDGSGTAVTGMGTALAARLGLGLLLLALILPTQIYCNPNGTSPTPSNNSSAASTLSAVVNSLNSTTPHGHGNCLHSATSLLFILSVSLLYFCC</sequence>
<gene>
    <name evidence="3" type="primary">CD24</name>
</gene>
<keyword evidence="1" id="KW-1133">Transmembrane helix</keyword>
<keyword evidence="1" id="KW-0812">Transmembrane</keyword>
<feature type="transmembrane region" description="Helical" evidence="1">
    <location>
        <begin position="118"/>
        <end position="136"/>
    </location>
</feature>
<dbReference type="PANTHER" id="PTHR16676:SF0">
    <property type="entry name" value="SIGNAL TRANSDUCER CD24"/>
    <property type="match status" value="1"/>
</dbReference>
<accession>A0A6J3CQF2</accession>
<dbReference type="PANTHER" id="PTHR16676">
    <property type="entry name" value="SIGNAL TRANSDUCER CD24"/>
    <property type="match status" value="1"/>
</dbReference>